<dbReference type="PANTHER" id="PTHR24422">
    <property type="entry name" value="CHEMOTAXIS PROTEIN METHYLTRANSFERASE"/>
    <property type="match status" value="1"/>
</dbReference>
<accession>A0A942U239</accession>
<comment type="caution">
    <text evidence="2">The sequence shown here is derived from an EMBL/GenBank/DDBJ whole genome shotgun (WGS) entry which is preliminary data.</text>
</comment>
<reference evidence="2" key="1">
    <citation type="submission" date="2021-05" db="EMBL/GenBank/DDBJ databases">
        <title>Novel Bacillus species.</title>
        <authorList>
            <person name="Liu G."/>
        </authorList>
    </citation>
    <scope>NUCLEOTIDE SEQUENCE</scope>
    <source>
        <strain evidence="2">FJAT-49825</strain>
    </source>
</reference>
<proteinExistence type="predicted"/>
<keyword evidence="3" id="KW-1185">Reference proteome</keyword>
<sequence length="281" mass="32996">MEKLISFDKREIEKIEINLLLEGIYRLYGFDFRNYSAAFVKRRIEHRIRTEKLEGISDLQQKIFYDPLMMRRLFYDFSINVTEMFRDPSFFLAFRTKVVPILRNFSSIRIWHVGCATGEEVLSMAILLHEEGLYEKTKLYATDMSEAALVQARKAMMPLNKMKNYTKNYLETGGTSAFSEYYVARETSAAFHPFLTENVVYAQHNLATDQSFNEFHVIICRNVMIYFNKCLQNRVLHLLHESLSASGFLGLGSKEGIRFTEIANYYEEVDSDEKLYRKIHP</sequence>
<dbReference type="SUPFAM" id="SSF47757">
    <property type="entry name" value="Chemotaxis receptor methyltransferase CheR, N-terminal domain"/>
    <property type="match status" value="1"/>
</dbReference>
<dbReference type="InterPro" id="IPR022641">
    <property type="entry name" value="CheR_N"/>
</dbReference>
<dbReference type="PANTHER" id="PTHR24422:SF8">
    <property type="entry name" value="CHEMOTAXIS PROTEIN"/>
    <property type="match status" value="1"/>
</dbReference>
<dbReference type="SMART" id="SM00138">
    <property type="entry name" value="MeTrc"/>
    <property type="match status" value="1"/>
</dbReference>
<dbReference type="EMBL" id="JAGYPF010000001">
    <property type="protein sequence ID" value="MBS4210857.1"/>
    <property type="molecule type" value="Genomic_DNA"/>
</dbReference>
<evidence type="ECO:0000313" key="3">
    <source>
        <dbReference type="Proteomes" id="UP000679749"/>
    </source>
</evidence>
<dbReference type="InterPro" id="IPR029063">
    <property type="entry name" value="SAM-dependent_MTases_sf"/>
</dbReference>
<evidence type="ECO:0000313" key="2">
    <source>
        <dbReference type="EMBL" id="MBS4210857.1"/>
    </source>
</evidence>
<feature type="domain" description="CheR-type methyltransferase" evidence="1">
    <location>
        <begin position="5"/>
        <end position="257"/>
    </location>
</feature>
<organism evidence="2 3">
    <name type="scientific">Neobacillus rhizophilus</name>
    <dbReference type="NCBI Taxonomy" id="2833579"/>
    <lineage>
        <taxon>Bacteria</taxon>
        <taxon>Bacillati</taxon>
        <taxon>Bacillota</taxon>
        <taxon>Bacilli</taxon>
        <taxon>Bacillales</taxon>
        <taxon>Bacillaceae</taxon>
        <taxon>Neobacillus</taxon>
    </lineage>
</organism>
<dbReference type="RefSeq" id="WP_213115418.1">
    <property type="nucleotide sequence ID" value="NZ_JAGYPF010000001.1"/>
</dbReference>
<dbReference type="AlphaFoldDB" id="A0A942U239"/>
<dbReference type="SUPFAM" id="SSF53335">
    <property type="entry name" value="S-adenosyl-L-methionine-dependent methyltransferases"/>
    <property type="match status" value="1"/>
</dbReference>
<evidence type="ECO:0000259" key="1">
    <source>
        <dbReference type="PROSITE" id="PS50123"/>
    </source>
</evidence>
<gene>
    <name evidence="2" type="ORF">KHA99_00160</name>
</gene>
<dbReference type="GO" id="GO:0008757">
    <property type="term" value="F:S-adenosylmethionine-dependent methyltransferase activity"/>
    <property type="evidence" value="ECO:0007669"/>
    <property type="project" value="InterPro"/>
</dbReference>
<dbReference type="Gene3D" id="3.40.50.150">
    <property type="entry name" value="Vaccinia Virus protein VP39"/>
    <property type="match status" value="1"/>
</dbReference>
<dbReference type="Pfam" id="PF01739">
    <property type="entry name" value="CheR"/>
    <property type="match status" value="1"/>
</dbReference>
<dbReference type="PROSITE" id="PS50123">
    <property type="entry name" value="CHER"/>
    <property type="match status" value="1"/>
</dbReference>
<dbReference type="PRINTS" id="PR00996">
    <property type="entry name" value="CHERMTFRASE"/>
</dbReference>
<dbReference type="InterPro" id="IPR022642">
    <property type="entry name" value="CheR_C"/>
</dbReference>
<protein>
    <submittedName>
        <fullName evidence="2">Protein-glutamate O-methyltransferase CheR</fullName>
    </submittedName>
</protein>
<name>A0A942U239_9BACI</name>
<dbReference type="Proteomes" id="UP000679749">
    <property type="component" value="Unassembled WGS sequence"/>
</dbReference>
<dbReference type="Pfam" id="PF03705">
    <property type="entry name" value="CheR_N"/>
    <property type="match status" value="1"/>
</dbReference>
<dbReference type="InterPro" id="IPR000780">
    <property type="entry name" value="CheR_MeTrfase"/>
</dbReference>
<dbReference type="InterPro" id="IPR050903">
    <property type="entry name" value="Bact_Chemotaxis_MeTrfase"/>
</dbReference>